<evidence type="ECO:0000256" key="5">
    <source>
        <dbReference type="ARBA" id="ARBA00022801"/>
    </source>
</evidence>
<dbReference type="Proteomes" id="UP000774699">
    <property type="component" value="Unassembled WGS sequence"/>
</dbReference>
<protein>
    <submittedName>
        <fullName evidence="9">Exosortase/archaeosortase family protein</fullName>
    </submittedName>
</protein>
<dbReference type="InterPro" id="IPR019127">
    <property type="entry name" value="Exosortase"/>
</dbReference>
<evidence type="ECO:0000256" key="1">
    <source>
        <dbReference type="ARBA" id="ARBA00004651"/>
    </source>
</evidence>
<reference evidence="9" key="1">
    <citation type="submission" date="2019-03" db="EMBL/GenBank/DDBJ databases">
        <title>Lake Tanganyika Metagenome-Assembled Genomes (MAGs).</title>
        <authorList>
            <person name="Tran P."/>
        </authorList>
    </citation>
    <scope>NUCLEOTIDE SEQUENCE</scope>
    <source>
        <strain evidence="9">M_DeepCast_50m_m2_156</strain>
    </source>
</reference>
<dbReference type="GO" id="GO:0006508">
    <property type="term" value="P:proteolysis"/>
    <property type="evidence" value="ECO:0007669"/>
    <property type="project" value="UniProtKB-KW"/>
</dbReference>
<dbReference type="Pfam" id="PF09721">
    <property type="entry name" value="Exosortase_EpsH"/>
    <property type="match status" value="1"/>
</dbReference>
<keyword evidence="7 8" id="KW-0472">Membrane</keyword>
<keyword evidence="5" id="KW-0378">Hydrolase</keyword>
<keyword evidence="2" id="KW-1003">Cell membrane</keyword>
<comment type="caution">
    <text evidence="9">The sequence shown here is derived from an EMBL/GenBank/DDBJ whole genome shotgun (WGS) entry which is preliminary data.</text>
</comment>
<dbReference type="EMBL" id="VGJJ01000029">
    <property type="protein sequence ID" value="MBM3282399.1"/>
    <property type="molecule type" value="Genomic_DNA"/>
</dbReference>
<evidence type="ECO:0000256" key="6">
    <source>
        <dbReference type="ARBA" id="ARBA00022989"/>
    </source>
</evidence>
<evidence type="ECO:0000256" key="2">
    <source>
        <dbReference type="ARBA" id="ARBA00022475"/>
    </source>
</evidence>
<dbReference type="AlphaFoldDB" id="A0A8T4C7E0"/>
<proteinExistence type="predicted"/>
<feature type="transmembrane region" description="Helical" evidence="8">
    <location>
        <begin position="58"/>
        <end position="84"/>
    </location>
</feature>
<feature type="transmembrane region" description="Helical" evidence="8">
    <location>
        <begin position="14"/>
        <end position="32"/>
    </location>
</feature>
<evidence type="ECO:0000256" key="4">
    <source>
        <dbReference type="ARBA" id="ARBA00022692"/>
    </source>
</evidence>
<dbReference type="InterPro" id="IPR026392">
    <property type="entry name" value="Exo/Archaeosortase_dom"/>
</dbReference>
<feature type="transmembrane region" description="Helical" evidence="8">
    <location>
        <begin position="132"/>
        <end position="153"/>
    </location>
</feature>
<organism evidence="9 10">
    <name type="scientific">Candidatus Iainarchaeum sp</name>
    <dbReference type="NCBI Taxonomy" id="3101447"/>
    <lineage>
        <taxon>Archaea</taxon>
        <taxon>Candidatus Iainarchaeota</taxon>
        <taxon>Candidatus Iainarchaeia</taxon>
        <taxon>Candidatus Iainarchaeales</taxon>
        <taxon>Candidatus Iainarchaeaceae</taxon>
        <taxon>Candidatus Iainarchaeum</taxon>
    </lineage>
</organism>
<evidence type="ECO:0000256" key="8">
    <source>
        <dbReference type="SAM" id="Phobius"/>
    </source>
</evidence>
<name>A0A8T4C7E0_9ARCH</name>
<keyword evidence="4 8" id="KW-0812">Transmembrane</keyword>
<sequence>MEKNFLTQSTIQRFVFRFFIIFGLVEFVTYYFPPLTYQEWLAALLGNGLNVSVNETLLFVNGIVFEITPFCTGLSTWGLLLGLIYGFDVLSARKKILYALAGWVIIFGINILRLLAIVYVGKTYHVDAVDTLHTLTWFVMSAIVLWLWLRVLMRELNTTKMNSIAQSLLREH</sequence>
<evidence type="ECO:0000313" key="9">
    <source>
        <dbReference type="EMBL" id="MBM3282399.1"/>
    </source>
</evidence>
<gene>
    <name evidence="9" type="ORF">FJY86_03620</name>
</gene>
<keyword evidence="3" id="KW-0645">Protease</keyword>
<keyword evidence="6 8" id="KW-1133">Transmembrane helix</keyword>
<dbReference type="GO" id="GO:0005886">
    <property type="term" value="C:plasma membrane"/>
    <property type="evidence" value="ECO:0007669"/>
    <property type="project" value="UniProtKB-SubCell"/>
</dbReference>
<dbReference type="GO" id="GO:0008233">
    <property type="term" value="F:peptidase activity"/>
    <property type="evidence" value="ECO:0007669"/>
    <property type="project" value="UniProtKB-KW"/>
</dbReference>
<feature type="transmembrane region" description="Helical" evidence="8">
    <location>
        <begin position="96"/>
        <end position="120"/>
    </location>
</feature>
<evidence type="ECO:0000256" key="7">
    <source>
        <dbReference type="ARBA" id="ARBA00023136"/>
    </source>
</evidence>
<evidence type="ECO:0000313" key="10">
    <source>
        <dbReference type="Proteomes" id="UP000774699"/>
    </source>
</evidence>
<evidence type="ECO:0000256" key="3">
    <source>
        <dbReference type="ARBA" id="ARBA00022670"/>
    </source>
</evidence>
<comment type="subcellular location">
    <subcellularLocation>
        <location evidence="1">Cell membrane</location>
        <topology evidence="1">Multi-pass membrane protein</topology>
    </subcellularLocation>
</comment>
<accession>A0A8T4C7E0</accession>
<dbReference type="NCBIfam" id="TIGR04178">
    <property type="entry name" value="exo_archaeo"/>
    <property type="match status" value="1"/>
</dbReference>